<dbReference type="EMBL" id="MCGI01000001">
    <property type="protein sequence ID" value="ODM12951.1"/>
    <property type="molecule type" value="Genomic_DNA"/>
</dbReference>
<dbReference type="SUPFAM" id="SSF51658">
    <property type="entry name" value="Xylose isomerase-like"/>
    <property type="match status" value="1"/>
</dbReference>
<gene>
    <name evidence="2" type="primary">iolE_1</name>
    <name evidence="2" type="ORF">BEH84_00666</name>
</gene>
<accession>A0A1E3AWR0</accession>
<sequence>MKFPIALQLYSVRDLLEKNLEGGLKQVKELGYDGVELAGLYDHTAAEVKEILDRVGIQAVSAHVSFTDMLEDPEGVLSDYAMLGCRYVAIPYVSDEYRPGHEGFKDLIEGAKVLGEAAKKKGMTLLYHNHDFEFALIDGEYALDVLYREVPASLLETELDICWVNISGEDPAAYIRKYAGRAPVVHLKDFMLKGDKPEQMYQLLGKEEKQNARNEGNFEFRPVGLGLQDIPSVLDASADAGAEWVVVEQDAPSMGKTSMECAKLSIDYLRTL</sequence>
<organism evidence="2 3">
    <name type="scientific">Eisenbergiella tayi</name>
    <dbReference type="NCBI Taxonomy" id="1432052"/>
    <lineage>
        <taxon>Bacteria</taxon>
        <taxon>Bacillati</taxon>
        <taxon>Bacillota</taxon>
        <taxon>Clostridia</taxon>
        <taxon>Lachnospirales</taxon>
        <taxon>Lachnospiraceae</taxon>
        <taxon>Eisenbergiella</taxon>
    </lineage>
</organism>
<protein>
    <submittedName>
        <fullName evidence="2">Inosose dehydratase</fullName>
        <ecNumber evidence="2">4.2.1.44</ecNumber>
    </submittedName>
</protein>
<proteinExistence type="predicted"/>
<keyword evidence="2" id="KW-0456">Lyase</keyword>
<evidence type="ECO:0000259" key="1">
    <source>
        <dbReference type="Pfam" id="PF01261"/>
    </source>
</evidence>
<dbReference type="Gene3D" id="3.20.20.150">
    <property type="entry name" value="Divalent-metal-dependent TIM barrel enzymes"/>
    <property type="match status" value="1"/>
</dbReference>
<dbReference type="InterPro" id="IPR036237">
    <property type="entry name" value="Xyl_isomerase-like_sf"/>
</dbReference>
<comment type="caution">
    <text evidence="2">The sequence shown here is derived from an EMBL/GenBank/DDBJ whole genome shotgun (WGS) entry which is preliminary data.</text>
</comment>
<dbReference type="InterPro" id="IPR050312">
    <property type="entry name" value="IolE/XylAMocC-like"/>
</dbReference>
<dbReference type="Pfam" id="PF01261">
    <property type="entry name" value="AP_endonuc_2"/>
    <property type="match status" value="1"/>
</dbReference>
<reference evidence="2 3" key="1">
    <citation type="submission" date="2016-07" db="EMBL/GenBank/DDBJ databases">
        <title>Characterization of isolates of Eisenbergiella tayi derived from blood cultures, using whole genome sequencing.</title>
        <authorList>
            <person name="Burdz T."/>
            <person name="Wiebe D."/>
            <person name="Huynh C."/>
            <person name="Bernard K."/>
        </authorList>
    </citation>
    <scope>NUCLEOTIDE SEQUENCE [LARGE SCALE GENOMIC DNA]</scope>
    <source>
        <strain evidence="2 3">NML 120489</strain>
    </source>
</reference>
<dbReference type="PANTHER" id="PTHR12110:SF41">
    <property type="entry name" value="INOSOSE DEHYDRATASE"/>
    <property type="match status" value="1"/>
</dbReference>
<dbReference type="Proteomes" id="UP000095003">
    <property type="component" value="Unassembled WGS sequence"/>
</dbReference>
<name>A0A1E3AWR0_9FIRM</name>
<dbReference type="GeneID" id="93299181"/>
<dbReference type="GO" id="GO:0050114">
    <property type="term" value="F:myo-inosose-2 dehydratase activity"/>
    <property type="evidence" value="ECO:0007669"/>
    <property type="project" value="UniProtKB-EC"/>
</dbReference>
<dbReference type="InterPro" id="IPR013022">
    <property type="entry name" value="Xyl_isomerase-like_TIM-brl"/>
</dbReference>
<dbReference type="RefSeq" id="WP_069155730.1">
    <property type="nucleotide sequence ID" value="NZ_DBFYTC010000059.1"/>
</dbReference>
<dbReference type="EC" id="4.2.1.44" evidence="2"/>
<evidence type="ECO:0000313" key="3">
    <source>
        <dbReference type="Proteomes" id="UP000095003"/>
    </source>
</evidence>
<feature type="domain" description="Xylose isomerase-like TIM barrel" evidence="1">
    <location>
        <begin position="25"/>
        <end position="270"/>
    </location>
</feature>
<dbReference type="AlphaFoldDB" id="A0A1E3AWR0"/>
<evidence type="ECO:0000313" key="2">
    <source>
        <dbReference type="EMBL" id="ODM12951.1"/>
    </source>
</evidence>
<dbReference type="PANTHER" id="PTHR12110">
    <property type="entry name" value="HYDROXYPYRUVATE ISOMERASE"/>
    <property type="match status" value="1"/>
</dbReference>